<proteinExistence type="predicted"/>
<comment type="caution">
    <text evidence="3">The sequence shown here is derived from an EMBL/GenBank/DDBJ whole genome shotgun (WGS) entry which is preliminary data.</text>
</comment>
<sequence>MTSQLGAPSASAGRQDANSDTVDFLRQRLHEAEHIITGLKAEQKATQDFFVAQNAELKKENNHLREENTVFRCQKSQAASASNEATPGASVTMSPDDLKKLQGILQEVKLHGSELHKKAGELRDSVLLKQEEFSRKRRRMDSDTGRNEEEIPAMQFVKLCKRYNNQTTRCAISFQGALKPFIEDLSRAHESKSSLPHEKRRRNLADFVYSRNKPGWHCLREVCEKGKLSTEIKIYSACPLHGTDCESLILKQQTGQGSLSFSSFGDLESSAK</sequence>
<protein>
    <submittedName>
        <fullName evidence="3">Uncharacterized protein</fullName>
    </submittedName>
</protein>
<evidence type="ECO:0000313" key="3">
    <source>
        <dbReference type="EMBL" id="KAF4503103.1"/>
    </source>
</evidence>
<gene>
    <name evidence="3" type="ORF">FAGAP_658</name>
</gene>
<dbReference type="EMBL" id="LUFC02000038">
    <property type="protein sequence ID" value="KAF4503103.1"/>
    <property type="molecule type" value="Genomic_DNA"/>
</dbReference>
<accession>A0A9P5BL26</accession>
<dbReference type="OrthoDB" id="5056389at2759"/>
<name>A0A9P5BL26_9HYPO</name>
<feature type="compositionally biased region" description="Polar residues" evidence="2">
    <location>
        <begin position="75"/>
        <end position="93"/>
    </location>
</feature>
<evidence type="ECO:0000256" key="2">
    <source>
        <dbReference type="SAM" id="MobiDB-lite"/>
    </source>
</evidence>
<dbReference type="AlphaFoldDB" id="A0A9P5BL26"/>
<keyword evidence="1" id="KW-0175">Coiled coil</keyword>
<feature type="coiled-coil region" evidence="1">
    <location>
        <begin position="22"/>
        <end position="74"/>
    </location>
</feature>
<keyword evidence="4" id="KW-1185">Reference proteome</keyword>
<feature type="region of interest" description="Disordered" evidence="2">
    <location>
        <begin position="75"/>
        <end position="94"/>
    </location>
</feature>
<organism evidence="3 4">
    <name type="scientific">Fusarium agapanthi</name>
    <dbReference type="NCBI Taxonomy" id="1803897"/>
    <lineage>
        <taxon>Eukaryota</taxon>
        <taxon>Fungi</taxon>
        <taxon>Dikarya</taxon>
        <taxon>Ascomycota</taxon>
        <taxon>Pezizomycotina</taxon>
        <taxon>Sordariomycetes</taxon>
        <taxon>Hypocreomycetidae</taxon>
        <taxon>Hypocreales</taxon>
        <taxon>Nectriaceae</taxon>
        <taxon>Fusarium</taxon>
        <taxon>Fusarium fujikuroi species complex</taxon>
    </lineage>
</organism>
<dbReference type="Proteomes" id="UP000737391">
    <property type="component" value="Unassembled WGS sequence"/>
</dbReference>
<evidence type="ECO:0000256" key="1">
    <source>
        <dbReference type="SAM" id="Coils"/>
    </source>
</evidence>
<evidence type="ECO:0000313" key="4">
    <source>
        <dbReference type="Proteomes" id="UP000737391"/>
    </source>
</evidence>
<reference evidence="3" key="1">
    <citation type="submission" date="2020-01" db="EMBL/GenBank/DDBJ databases">
        <title>Identification and distribution of gene clusters putatively required for synthesis of sphingolipid metabolism inhibitors in phylogenetically diverse species of the filamentous fungus Fusarium.</title>
        <authorList>
            <person name="Kim H.-S."/>
            <person name="Busman M."/>
            <person name="Brown D.W."/>
            <person name="Divon H."/>
            <person name="Uhlig S."/>
            <person name="Proctor R.H."/>
        </authorList>
    </citation>
    <scope>NUCLEOTIDE SEQUENCE</scope>
    <source>
        <strain evidence="3">NRRL 31653</strain>
    </source>
</reference>